<accession>A0A7C3ZN70</accession>
<feature type="domain" description="RCK N-terminal" evidence="3">
    <location>
        <begin position="116"/>
        <end position="232"/>
    </location>
</feature>
<feature type="transmembrane region" description="Helical" evidence="2">
    <location>
        <begin position="68"/>
        <end position="87"/>
    </location>
</feature>
<dbReference type="PANTHER" id="PTHR43833:SF9">
    <property type="entry name" value="POTASSIUM CHANNEL PROTEIN YUGO-RELATED"/>
    <property type="match status" value="1"/>
</dbReference>
<sequence length="370" mass="40567">MASSLEQKYKKIRQELVGSILVLVGVFIFGTAGYCVLEGWKVSEAAYMTVITLSTVGFSEVHPLNDDGRLFTVSLIALGLISIGYIVNRFTEAIIQGYFQEVIKLRQQKRLLDTLSKHYILCGFGRTGRQIALEFQAEGIPFVIVDAKAEAVEMAGQMDYIAFQGDATEDITLMKVGIDRAVCLVVALPSDAENLYILISAKTLNPKLRTVARANTEEASRKLQRSGADAVISPYITGGRRMAAAALRPQVMDFVDGIITGTDRSLYLEEFRIQSENFPFEGQTLRSARLRLESGALVLAIRRSGGELIGGPTAETLIGRGDTLICMGTAEQLRRLNQLLDPLDPVNSQALRLPKQGTHYGELEEDEGSV</sequence>
<comment type="caution">
    <text evidence="5">The sequence shown here is derived from an EMBL/GenBank/DDBJ whole genome shotgun (WGS) entry which is preliminary data.</text>
</comment>
<comment type="subcellular location">
    <subcellularLocation>
        <location evidence="1">Cell membrane</location>
        <topology evidence="1">Multi-pass membrane protein</topology>
    </subcellularLocation>
</comment>
<dbReference type="InterPro" id="IPR036721">
    <property type="entry name" value="RCK_C_sf"/>
</dbReference>
<dbReference type="InterPro" id="IPR006037">
    <property type="entry name" value="RCK_C"/>
</dbReference>
<evidence type="ECO:0000256" key="2">
    <source>
        <dbReference type="SAM" id="Phobius"/>
    </source>
</evidence>
<evidence type="ECO:0000259" key="3">
    <source>
        <dbReference type="PROSITE" id="PS51201"/>
    </source>
</evidence>
<keyword evidence="2" id="KW-0472">Membrane</keyword>
<dbReference type="GO" id="GO:0008324">
    <property type="term" value="F:monoatomic cation transmembrane transporter activity"/>
    <property type="evidence" value="ECO:0007669"/>
    <property type="project" value="InterPro"/>
</dbReference>
<dbReference type="EMBL" id="DSPX01000221">
    <property type="protein sequence ID" value="HGG03182.1"/>
    <property type="molecule type" value="Genomic_DNA"/>
</dbReference>
<protein>
    <submittedName>
        <fullName evidence="5">Potassium channel protein</fullName>
    </submittedName>
</protein>
<dbReference type="Pfam" id="PF02080">
    <property type="entry name" value="TrkA_C"/>
    <property type="match status" value="1"/>
</dbReference>
<dbReference type="PROSITE" id="PS51202">
    <property type="entry name" value="RCK_C"/>
    <property type="match status" value="1"/>
</dbReference>
<dbReference type="PANTHER" id="PTHR43833">
    <property type="entry name" value="POTASSIUM CHANNEL PROTEIN 2-RELATED-RELATED"/>
    <property type="match status" value="1"/>
</dbReference>
<reference evidence="5" key="1">
    <citation type="journal article" date="2020" name="mSystems">
        <title>Genome- and Community-Level Interaction Insights into Carbon Utilization and Element Cycling Functions of Hydrothermarchaeota in Hydrothermal Sediment.</title>
        <authorList>
            <person name="Zhou Z."/>
            <person name="Liu Y."/>
            <person name="Xu W."/>
            <person name="Pan J."/>
            <person name="Luo Z.H."/>
            <person name="Li M."/>
        </authorList>
    </citation>
    <scope>NUCLEOTIDE SEQUENCE [LARGE SCALE GENOMIC DNA]</scope>
    <source>
        <strain evidence="5">SpSt-374</strain>
    </source>
</reference>
<gene>
    <name evidence="5" type="ORF">ENR15_21720</name>
</gene>
<dbReference type="SUPFAM" id="SSF81324">
    <property type="entry name" value="Voltage-gated potassium channels"/>
    <property type="match status" value="1"/>
</dbReference>
<evidence type="ECO:0000259" key="4">
    <source>
        <dbReference type="PROSITE" id="PS51202"/>
    </source>
</evidence>
<keyword evidence="2" id="KW-0812">Transmembrane</keyword>
<evidence type="ECO:0000256" key="1">
    <source>
        <dbReference type="ARBA" id="ARBA00004651"/>
    </source>
</evidence>
<dbReference type="Gene3D" id="1.10.287.70">
    <property type="match status" value="1"/>
</dbReference>
<dbReference type="SUPFAM" id="SSF116726">
    <property type="entry name" value="TrkA C-terminal domain-like"/>
    <property type="match status" value="1"/>
</dbReference>
<name>A0A7C3ZN70_9CYAN</name>
<feature type="transmembrane region" description="Helical" evidence="2">
    <location>
        <begin position="20"/>
        <end position="40"/>
    </location>
</feature>
<dbReference type="SUPFAM" id="SSF51735">
    <property type="entry name" value="NAD(P)-binding Rossmann-fold domains"/>
    <property type="match status" value="1"/>
</dbReference>
<dbReference type="AlphaFoldDB" id="A0A7C3ZN70"/>
<dbReference type="InterPro" id="IPR050721">
    <property type="entry name" value="Trk_Ktr_HKT_K-transport"/>
</dbReference>
<dbReference type="Pfam" id="PF02254">
    <property type="entry name" value="TrkA_N"/>
    <property type="match status" value="1"/>
</dbReference>
<keyword evidence="5" id="KW-0406">Ion transport</keyword>
<dbReference type="Gene3D" id="3.30.70.1450">
    <property type="entry name" value="Regulator of K+ conductance, C-terminal domain"/>
    <property type="match status" value="1"/>
</dbReference>
<dbReference type="GO" id="GO:0005886">
    <property type="term" value="C:plasma membrane"/>
    <property type="evidence" value="ECO:0007669"/>
    <property type="project" value="UniProtKB-SubCell"/>
</dbReference>
<proteinExistence type="predicted"/>
<dbReference type="Pfam" id="PF07885">
    <property type="entry name" value="Ion_trans_2"/>
    <property type="match status" value="1"/>
</dbReference>
<keyword evidence="5" id="KW-0813">Transport</keyword>
<dbReference type="PROSITE" id="PS51201">
    <property type="entry name" value="RCK_N"/>
    <property type="match status" value="1"/>
</dbReference>
<feature type="domain" description="RCK C-terminal" evidence="4">
    <location>
        <begin position="256"/>
        <end position="342"/>
    </location>
</feature>
<keyword evidence="5" id="KW-0407">Ion channel</keyword>
<dbReference type="InterPro" id="IPR036291">
    <property type="entry name" value="NAD(P)-bd_dom_sf"/>
</dbReference>
<keyword evidence="2" id="KW-1133">Transmembrane helix</keyword>
<dbReference type="Gene3D" id="3.40.50.720">
    <property type="entry name" value="NAD(P)-binding Rossmann-like Domain"/>
    <property type="match status" value="1"/>
</dbReference>
<dbReference type="InterPro" id="IPR003148">
    <property type="entry name" value="RCK_N"/>
</dbReference>
<dbReference type="InterPro" id="IPR013099">
    <property type="entry name" value="K_chnl_dom"/>
</dbReference>
<organism evidence="5">
    <name type="scientific">Planktothricoides sp. SpSt-374</name>
    <dbReference type="NCBI Taxonomy" id="2282167"/>
    <lineage>
        <taxon>Bacteria</taxon>
        <taxon>Bacillati</taxon>
        <taxon>Cyanobacteriota</taxon>
        <taxon>Cyanophyceae</taxon>
        <taxon>Oscillatoriophycideae</taxon>
        <taxon>Oscillatoriales</taxon>
        <taxon>Oscillatoriaceae</taxon>
        <taxon>Planktothricoides</taxon>
    </lineage>
</organism>
<dbReference type="GO" id="GO:0006813">
    <property type="term" value="P:potassium ion transport"/>
    <property type="evidence" value="ECO:0007669"/>
    <property type="project" value="InterPro"/>
</dbReference>
<evidence type="ECO:0000313" key="5">
    <source>
        <dbReference type="EMBL" id="HGG03182.1"/>
    </source>
</evidence>